<evidence type="ECO:0000313" key="4">
    <source>
        <dbReference type="EMBL" id="ABM95227.1"/>
    </source>
</evidence>
<dbReference type="PANTHER" id="PTHR47199:SF2">
    <property type="entry name" value="PHOTOSYSTEM II STABILITY_ASSEMBLY FACTOR HCF136, CHLOROPLASTIC"/>
    <property type="match status" value="1"/>
</dbReference>
<evidence type="ECO:0000259" key="3">
    <source>
        <dbReference type="Pfam" id="PF14870"/>
    </source>
</evidence>
<accession>A2SI38</accession>
<gene>
    <name evidence="4" type="ordered locus">Mpe_A2271</name>
</gene>
<dbReference type="Proteomes" id="UP000000366">
    <property type="component" value="Chromosome"/>
</dbReference>
<evidence type="ECO:0000256" key="1">
    <source>
        <dbReference type="ARBA" id="ARBA00022531"/>
    </source>
</evidence>
<dbReference type="Pfam" id="PF14870">
    <property type="entry name" value="PSII_BNR"/>
    <property type="match status" value="1"/>
</dbReference>
<dbReference type="HOGENOM" id="CLU_063224_0_0_4"/>
<dbReference type="STRING" id="420662.Mpe_A2271"/>
<keyword evidence="5" id="KW-1185">Reference proteome</keyword>
<reference evidence="4 5" key="1">
    <citation type="journal article" date="2007" name="J. Bacteriol.">
        <title>Whole-genome analysis of the methyl tert-butyl ether-degrading beta-proteobacterium Methylibium petroleiphilum PM1.</title>
        <authorList>
            <person name="Kane S.R."/>
            <person name="Chakicherla A.Y."/>
            <person name="Chain P.S.G."/>
            <person name="Schmidt R."/>
            <person name="Shin M.W."/>
            <person name="Legler T.C."/>
            <person name="Scow K.M."/>
            <person name="Larimer F.W."/>
            <person name="Lucas S.M."/>
            <person name="Richardson P.M."/>
            <person name="Hristova K.R."/>
        </authorList>
    </citation>
    <scope>NUCLEOTIDE SEQUENCE [LARGE SCALE GENOMIC DNA]</scope>
    <source>
        <strain evidence="5">ATCC BAA-1232 / LMG 22953 / PM1</strain>
    </source>
</reference>
<evidence type="ECO:0000256" key="2">
    <source>
        <dbReference type="ARBA" id="ARBA00023276"/>
    </source>
</evidence>
<dbReference type="PANTHER" id="PTHR47199">
    <property type="entry name" value="PHOTOSYSTEM II STABILITY/ASSEMBLY FACTOR HCF136, CHLOROPLASTIC"/>
    <property type="match status" value="1"/>
</dbReference>
<feature type="domain" description="Photosynthesis system II assembly factor Ycf48/Hcf136-like" evidence="3">
    <location>
        <begin position="89"/>
        <end position="236"/>
    </location>
</feature>
<dbReference type="AlphaFoldDB" id="A2SI38"/>
<name>A2SI38_METPP</name>
<keyword evidence="2" id="KW-0604">Photosystem II</keyword>
<dbReference type="eggNOG" id="COG4447">
    <property type="taxonomic scope" value="Bacteria"/>
</dbReference>
<organism evidence="4 5">
    <name type="scientific">Methylibium petroleiphilum (strain ATCC BAA-1232 / LMG 22953 / PM1)</name>
    <dbReference type="NCBI Taxonomy" id="420662"/>
    <lineage>
        <taxon>Bacteria</taxon>
        <taxon>Pseudomonadati</taxon>
        <taxon>Pseudomonadota</taxon>
        <taxon>Betaproteobacteria</taxon>
        <taxon>Burkholderiales</taxon>
        <taxon>Sphaerotilaceae</taxon>
        <taxon>Methylibium</taxon>
    </lineage>
</organism>
<dbReference type="KEGG" id="mpt:Mpe_A2271"/>
<protein>
    <recommendedName>
        <fullName evidence="3">Photosynthesis system II assembly factor Ycf48/Hcf136-like domain-containing protein</fullName>
    </recommendedName>
</protein>
<dbReference type="InterPro" id="IPR028203">
    <property type="entry name" value="PSII_CF48-like_dom"/>
</dbReference>
<dbReference type="EMBL" id="CP000555">
    <property type="protein sequence ID" value="ABM95227.1"/>
    <property type="molecule type" value="Genomic_DNA"/>
</dbReference>
<dbReference type="InterPro" id="IPR015943">
    <property type="entry name" value="WD40/YVTN_repeat-like_dom_sf"/>
</dbReference>
<keyword evidence="1" id="KW-0602">Photosynthesis</keyword>
<sequence>MQAPDFSAVMAEREKSVLRSDTFQSASSNGKVLVAGTASGALVSSADAGRSWSRQRLASPASVIALTACADGSFIGLDFYRKVWIGDAAGQQWSARPLPGKINPMAIACAPDGRLWVAGSHTTLLSSADRGQTWEARDFDEDALLTTLQFIDDQHAVVTGEFGTVLTSADAGKTWVKQAPIPGDFYPYATVFTDRSNGWTSGLGGVIWHTADGGKTWRAQDNRAAAPMYTLLRQGDELYGLGGGGLMVVKRGDTWERFDHGLVPPAYLAAGAVLDARSMLVAGSAGALHVVTAPGQIALAAHDPHTPSQGAAR</sequence>
<dbReference type="GO" id="GO:0009523">
    <property type="term" value="C:photosystem II"/>
    <property type="evidence" value="ECO:0007669"/>
    <property type="project" value="UniProtKB-KW"/>
</dbReference>
<dbReference type="CDD" id="cd15482">
    <property type="entry name" value="Sialidase_non-viral"/>
    <property type="match status" value="1"/>
</dbReference>
<proteinExistence type="predicted"/>
<dbReference type="Gene3D" id="2.130.10.10">
    <property type="entry name" value="YVTN repeat-like/Quinoprotein amine dehydrogenase"/>
    <property type="match status" value="1"/>
</dbReference>
<evidence type="ECO:0000313" key="5">
    <source>
        <dbReference type="Proteomes" id="UP000000366"/>
    </source>
</evidence>
<dbReference type="SUPFAM" id="SSF110296">
    <property type="entry name" value="Oligoxyloglucan reducing end-specific cellobiohydrolase"/>
    <property type="match status" value="1"/>
</dbReference>
<dbReference type="GO" id="GO:0015979">
    <property type="term" value="P:photosynthesis"/>
    <property type="evidence" value="ECO:0007669"/>
    <property type="project" value="UniProtKB-KW"/>
</dbReference>